<dbReference type="Gene3D" id="3.30.559.10">
    <property type="entry name" value="Chloramphenicol acetyltransferase-like domain"/>
    <property type="match status" value="1"/>
</dbReference>
<dbReference type="PANTHER" id="PTHR45527:SF10">
    <property type="entry name" value="PYOCHELIN SYNTHASE PCHF"/>
    <property type="match status" value="1"/>
</dbReference>
<dbReference type="EMBL" id="AP023355">
    <property type="protein sequence ID" value="BCJ33900.1"/>
    <property type="molecule type" value="Genomic_DNA"/>
</dbReference>
<feature type="domain" description="AMP-dependent synthetase/ligase" evidence="3">
    <location>
        <begin position="467"/>
        <end position="814"/>
    </location>
</feature>
<name>A0A7R7DLJ0_9ACTN</name>
<dbReference type="KEGG" id="atl:Athai_14030"/>
<gene>
    <name evidence="4" type="ORF">Athai_14030</name>
</gene>
<proteinExistence type="predicted"/>
<evidence type="ECO:0000256" key="1">
    <source>
        <dbReference type="ARBA" id="ARBA00022598"/>
    </source>
</evidence>
<evidence type="ECO:0000256" key="2">
    <source>
        <dbReference type="SAM" id="MobiDB-lite"/>
    </source>
</evidence>
<dbReference type="NCBIfam" id="TIGR01733">
    <property type="entry name" value="AA-adenyl-dom"/>
    <property type="match status" value="1"/>
</dbReference>
<dbReference type="AlphaFoldDB" id="A0A7R7DLJ0"/>
<dbReference type="GO" id="GO:0000036">
    <property type="term" value="F:acyl carrier activity"/>
    <property type="evidence" value="ECO:0007669"/>
    <property type="project" value="TreeGrafter"/>
</dbReference>
<dbReference type="GO" id="GO:0043041">
    <property type="term" value="P:amino acid activation for nonribosomal peptide biosynthetic process"/>
    <property type="evidence" value="ECO:0007669"/>
    <property type="project" value="TreeGrafter"/>
</dbReference>
<keyword evidence="1" id="KW-0436">Ligase</keyword>
<accession>A0A7R7DLJ0</accession>
<dbReference type="PANTHER" id="PTHR45527">
    <property type="entry name" value="NONRIBOSOMAL PEPTIDE SYNTHETASE"/>
    <property type="match status" value="1"/>
</dbReference>
<dbReference type="Proteomes" id="UP000611640">
    <property type="component" value="Chromosome"/>
</dbReference>
<feature type="compositionally biased region" description="Basic and acidic residues" evidence="2">
    <location>
        <begin position="1"/>
        <end position="13"/>
    </location>
</feature>
<dbReference type="SUPFAM" id="SSF56801">
    <property type="entry name" value="Acetyl-CoA synthetase-like"/>
    <property type="match status" value="1"/>
</dbReference>
<dbReference type="Pfam" id="PF00501">
    <property type="entry name" value="AMP-binding"/>
    <property type="match status" value="1"/>
</dbReference>
<sequence>MRDPDSEPAERHRPFPLTDGQVADLLDRRAGAGDAPRVGYGELRYAELDLDRLAAAWRGLVADHDMLRVAVERTGSQRVPPDGGDLDVRVADDGLAAVRAELAGAARDPYRRPLAAVRAVRTRDGWVVAVAVDALACDLRGLRAVLAELHHRYAEPGRSWPVPGRSFRQWHLAARAAAEAGGLAADRAYWAALLDEVPPAPELPAAAPGAPAGPPAAEPAGTGARAGMPGRRRVALDAGEWAALTARAAAAGVDPASAVLYSYAEVVGRWSRNRSFTLTVVGVGDTRDGDPVGPHAEPALLAVRHEPGDTFAGRTRRLAATVAHDAEHRHWSGVAVARELAARTGRAGGPPPIGYTDAIGAAPSPSAASPCIAARIPGTWLDCQAQEHDGGLVVRWDAREESFAPGVLDDMVDAHAALLRGLAAGDAAWHSVTPVGLPAAQRARRAAYNDTVAPVPGGLLHEGAVAWALRDPDRPAVIGRDGTVSHGELLRRALGVAGRLRDAGLRPGGMVAVVMEKGVEQVVAVLGVLLAGGAYLPVDASQPVARRDVVLANAGTVAVLTQSWLPVRPWPDGLAPIAVDRVPPAPAGTPVPPARATPADLAYVIYTSGSAGRPKGVMIDHRGAVNTVTDMNTRFGIGPDDRVIALASLGFDLSVWDIFGTLAAGGALVLPDPAAPADPEHWAGLIAEHGVTVWNSVPAQLQLLVDHLESVPDRRVGTMRLAWLSGDWIPVTLPDRARAVLPGLSVVSLGGATEASIWSIHHPVGEVEPGWSSIPYGRPLTNQTFHVLDDDLADRPEWVAGELYIGGVGVARGYQGDAGRTAEHFLVDAGTGRRLYRTGDLGRFLPSGVIEFLGREDTQVKIHGHRIELAEVERALLADPTVGAAVVTVDGR</sequence>
<dbReference type="InterPro" id="IPR023213">
    <property type="entry name" value="CAT-like_dom_sf"/>
</dbReference>
<dbReference type="InterPro" id="IPR000873">
    <property type="entry name" value="AMP-dep_synth/lig_dom"/>
</dbReference>
<keyword evidence="5" id="KW-1185">Reference proteome</keyword>
<evidence type="ECO:0000259" key="3">
    <source>
        <dbReference type="Pfam" id="PF00501"/>
    </source>
</evidence>
<reference evidence="4 5" key="1">
    <citation type="submission" date="2020-08" db="EMBL/GenBank/DDBJ databases">
        <title>Whole genome shotgun sequence of Actinocatenispora thailandica NBRC 105041.</title>
        <authorList>
            <person name="Komaki H."/>
            <person name="Tamura T."/>
        </authorList>
    </citation>
    <scope>NUCLEOTIDE SEQUENCE [LARGE SCALE GENOMIC DNA]</scope>
    <source>
        <strain evidence="4 5">NBRC 105041</strain>
    </source>
</reference>
<dbReference type="GO" id="GO:0044550">
    <property type="term" value="P:secondary metabolite biosynthetic process"/>
    <property type="evidence" value="ECO:0007669"/>
    <property type="project" value="TreeGrafter"/>
</dbReference>
<feature type="region of interest" description="Disordered" evidence="2">
    <location>
        <begin position="202"/>
        <end position="231"/>
    </location>
</feature>
<dbReference type="Gene3D" id="2.30.38.10">
    <property type="entry name" value="Luciferase, Domain 3"/>
    <property type="match status" value="1"/>
</dbReference>
<dbReference type="InterPro" id="IPR010071">
    <property type="entry name" value="AA_adenyl_dom"/>
</dbReference>
<evidence type="ECO:0000313" key="4">
    <source>
        <dbReference type="EMBL" id="BCJ33900.1"/>
    </source>
</evidence>
<feature type="region of interest" description="Disordered" evidence="2">
    <location>
        <begin position="1"/>
        <end position="20"/>
    </location>
</feature>
<dbReference type="SUPFAM" id="SSF52777">
    <property type="entry name" value="CoA-dependent acyltransferases"/>
    <property type="match status" value="2"/>
</dbReference>
<dbReference type="RefSeq" id="WP_203960710.1">
    <property type="nucleotide sequence ID" value="NZ_AP023355.1"/>
</dbReference>
<dbReference type="InterPro" id="IPR045851">
    <property type="entry name" value="AMP-bd_C_sf"/>
</dbReference>
<dbReference type="GO" id="GO:0031177">
    <property type="term" value="F:phosphopantetheine binding"/>
    <property type="evidence" value="ECO:0007669"/>
    <property type="project" value="TreeGrafter"/>
</dbReference>
<dbReference type="Gene3D" id="3.40.50.980">
    <property type="match status" value="2"/>
</dbReference>
<dbReference type="GO" id="GO:0005737">
    <property type="term" value="C:cytoplasm"/>
    <property type="evidence" value="ECO:0007669"/>
    <property type="project" value="TreeGrafter"/>
</dbReference>
<protein>
    <recommendedName>
        <fullName evidence="3">AMP-dependent synthetase/ligase domain-containing protein</fullName>
    </recommendedName>
</protein>
<dbReference type="Gene3D" id="3.30.300.30">
    <property type="match status" value="1"/>
</dbReference>
<evidence type="ECO:0000313" key="5">
    <source>
        <dbReference type="Proteomes" id="UP000611640"/>
    </source>
</evidence>
<dbReference type="FunFam" id="3.40.50.12780:FF:000012">
    <property type="entry name" value="Non-ribosomal peptide synthetase"/>
    <property type="match status" value="1"/>
</dbReference>
<feature type="compositionally biased region" description="Low complexity" evidence="2">
    <location>
        <begin position="218"/>
        <end position="227"/>
    </location>
</feature>
<dbReference type="Gene3D" id="3.30.559.30">
    <property type="entry name" value="Nonribosomal peptide synthetase, condensation domain"/>
    <property type="match status" value="1"/>
</dbReference>
<organism evidence="4 5">
    <name type="scientific">Actinocatenispora thailandica</name>
    <dbReference type="NCBI Taxonomy" id="227318"/>
    <lineage>
        <taxon>Bacteria</taxon>
        <taxon>Bacillati</taxon>
        <taxon>Actinomycetota</taxon>
        <taxon>Actinomycetes</taxon>
        <taxon>Micromonosporales</taxon>
        <taxon>Micromonosporaceae</taxon>
        <taxon>Actinocatenispora</taxon>
    </lineage>
</organism>
<dbReference type="GO" id="GO:0016874">
    <property type="term" value="F:ligase activity"/>
    <property type="evidence" value="ECO:0007669"/>
    <property type="project" value="UniProtKB-KW"/>
</dbReference>